<dbReference type="CDD" id="cd06225">
    <property type="entry name" value="HAMP"/>
    <property type="match status" value="1"/>
</dbReference>
<evidence type="ECO:0000256" key="4">
    <source>
        <dbReference type="SAM" id="Coils"/>
    </source>
</evidence>
<evidence type="ECO:0000256" key="2">
    <source>
        <dbReference type="ARBA" id="ARBA00029447"/>
    </source>
</evidence>
<dbReference type="Gene3D" id="3.30.450.20">
    <property type="entry name" value="PAS domain"/>
    <property type="match status" value="1"/>
</dbReference>
<dbReference type="CDD" id="cd12913">
    <property type="entry name" value="PDC1_MCP_like"/>
    <property type="match status" value="1"/>
</dbReference>
<evidence type="ECO:0000259" key="6">
    <source>
        <dbReference type="PROSITE" id="PS50111"/>
    </source>
</evidence>
<evidence type="ECO:0000256" key="1">
    <source>
        <dbReference type="ARBA" id="ARBA00023224"/>
    </source>
</evidence>
<dbReference type="PANTHER" id="PTHR32089">
    <property type="entry name" value="METHYL-ACCEPTING CHEMOTAXIS PROTEIN MCPB"/>
    <property type="match status" value="1"/>
</dbReference>
<evidence type="ECO:0000256" key="5">
    <source>
        <dbReference type="SAM" id="Phobius"/>
    </source>
</evidence>
<dbReference type="OrthoDB" id="9814362at2"/>
<dbReference type="SUPFAM" id="SSF158472">
    <property type="entry name" value="HAMP domain-like"/>
    <property type="match status" value="1"/>
</dbReference>
<sequence length="731" mass="76600">MNIHSIRVRIVTLSAVCVVLVTGAILGFSIYSAGQSSAYVAESVDELLDRLSKESLSRLAATQAGVIQTEVDSAFNVARVMARTLEMIARPPEKFGTRSEARRAQLNDILLQNLKDNSRFNGTYSAWLPHALDGLDEKYIDRKDAGSDDTGRALPYWTRDAAGKIALQPLVEYSSRDLHPNGVMKGGWFLGPQETGKESILAPLPYIVQGKAVHLATMSVPIMVDGRFAGVAGADFNLDFIQTLAEKVNSSIYGGKGSVSIVTNSGLVVAASGKPQAIGGPFDVVDDTAKQDVATIREGRANVSVDAAHDVLKVFSPIALGRTGGAWSVIITEPRAVVMADARKLTDALAARGKSDVTAQVVASLIVGVLALVAMTFVAGGISSPIAKLAEALRALARGETLKEIAGAQRKDEIGDISRAVEQIRVGAEQEARRKAEAAESDRLRQERERNDAMLKLADDFERAMSDLVQGVVAASDQLQSASSTMAQATGRVVDQAQSAAGAAEEASQNVRTVAAAAEQLTAAIGEIKQQVDESAAISVNAASEAEATSSKVKELTDSAQTIGQIVDLINSIAGQTNLLALNATIEAARAGETGRGFAVVANEVKDLASQTGRATSEIGAQISDIQRSTEGSATAIVNIANVIERLKTIAGAIALAVEQQGEATQEIAQSVVVASNGTQQVSQDLHGINAAAQDSASAASQVQTSVVDLARQAEALRKVMGEFLKTVRAA</sequence>
<dbReference type="SMART" id="SM00304">
    <property type="entry name" value="HAMP"/>
    <property type="match status" value="1"/>
</dbReference>
<dbReference type="GO" id="GO:0016020">
    <property type="term" value="C:membrane"/>
    <property type="evidence" value="ECO:0007669"/>
    <property type="project" value="InterPro"/>
</dbReference>
<evidence type="ECO:0000259" key="7">
    <source>
        <dbReference type="PROSITE" id="PS50885"/>
    </source>
</evidence>
<feature type="coiled-coil region" evidence="4">
    <location>
        <begin position="429"/>
        <end position="464"/>
    </location>
</feature>
<feature type="transmembrane region" description="Helical" evidence="5">
    <location>
        <begin position="361"/>
        <end position="382"/>
    </location>
</feature>
<dbReference type="InterPro" id="IPR003660">
    <property type="entry name" value="HAMP_dom"/>
</dbReference>
<keyword evidence="5" id="KW-0472">Membrane</keyword>
<reference evidence="8 9" key="1">
    <citation type="submission" date="2019-11" db="EMBL/GenBank/DDBJ databases">
        <title>Whole-genome sequence of a Rhodoblastus acidophilus DSM 142.</title>
        <authorList>
            <person name="Kyndt J.A."/>
            <person name="Meyer T.E."/>
        </authorList>
    </citation>
    <scope>NUCLEOTIDE SEQUENCE [LARGE SCALE GENOMIC DNA]</scope>
    <source>
        <strain evidence="8 9">DSM 142</strain>
    </source>
</reference>
<dbReference type="Pfam" id="PF00672">
    <property type="entry name" value="HAMP"/>
    <property type="match status" value="1"/>
</dbReference>
<dbReference type="Proteomes" id="UP000439113">
    <property type="component" value="Unassembled WGS sequence"/>
</dbReference>
<dbReference type="PROSITE" id="PS50885">
    <property type="entry name" value="HAMP"/>
    <property type="match status" value="1"/>
</dbReference>
<accession>A0A6N8DL04</accession>
<dbReference type="PANTHER" id="PTHR32089:SF112">
    <property type="entry name" value="LYSOZYME-LIKE PROTEIN-RELATED"/>
    <property type="match status" value="1"/>
</dbReference>
<dbReference type="Gene3D" id="1.10.287.950">
    <property type="entry name" value="Methyl-accepting chemotaxis protein"/>
    <property type="match status" value="1"/>
</dbReference>
<dbReference type="GO" id="GO:0007165">
    <property type="term" value="P:signal transduction"/>
    <property type="evidence" value="ECO:0007669"/>
    <property type="project" value="UniProtKB-KW"/>
</dbReference>
<dbReference type="EMBL" id="WNKS01000005">
    <property type="protein sequence ID" value="MTV31018.1"/>
    <property type="molecule type" value="Genomic_DNA"/>
</dbReference>
<evidence type="ECO:0000313" key="9">
    <source>
        <dbReference type="Proteomes" id="UP000439113"/>
    </source>
</evidence>
<keyword evidence="5" id="KW-1133">Transmembrane helix</keyword>
<dbReference type="CDD" id="cd18774">
    <property type="entry name" value="PDC2_HK_sensor"/>
    <property type="match status" value="1"/>
</dbReference>
<dbReference type="RefSeq" id="WP_155445708.1">
    <property type="nucleotide sequence ID" value="NZ_JAOQNR010000004.1"/>
</dbReference>
<dbReference type="InterPro" id="IPR004089">
    <property type="entry name" value="MCPsignal_dom"/>
</dbReference>
<protein>
    <submittedName>
        <fullName evidence="8">HAMP domain-containing protein</fullName>
    </submittedName>
</protein>
<keyword evidence="5" id="KW-0812">Transmembrane</keyword>
<evidence type="ECO:0000313" key="8">
    <source>
        <dbReference type="EMBL" id="MTV31018.1"/>
    </source>
</evidence>
<comment type="caution">
    <text evidence="8">The sequence shown here is derived from an EMBL/GenBank/DDBJ whole genome shotgun (WGS) entry which is preliminary data.</text>
</comment>
<evidence type="ECO:0000256" key="3">
    <source>
        <dbReference type="PROSITE-ProRule" id="PRU00284"/>
    </source>
</evidence>
<comment type="similarity">
    <text evidence="2">Belongs to the methyl-accepting chemotaxis (MCP) protein family.</text>
</comment>
<name>A0A6N8DL04_RHOAC</name>
<gene>
    <name evidence="8" type="ORF">GJ654_08420</name>
</gene>
<dbReference type="Pfam" id="PF00015">
    <property type="entry name" value="MCPsignal"/>
    <property type="match status" value="1"/>
</dbReference>
<feature type="domain" description="HAMP" evidence="7">
    <location>
        <begin position="380"/>
        <end position="433"/>
    </location>
</feature>
<dbReference type="SUPFAM" id="SSF58104">
    <property type="entry name" value="Methyl-accepting chemotaxis protein (MCP) signaling domain"/>
    <property type="match status" value="1"/>
</dbReference>
<keyword evidence="4" id="KW-0175">Coiled coil</keyword>
<organism evidence="8 9">
    <name type="scientific">Rhodoblastus acidophilus</name>
    <name type="common">Rhodopseudomonas acidophila</name>
    <dbReference type="NCBI Taxonomy" id="1074"/>
    <lineage>
        <taxon>Bacteria</taxon>
        <taxon>Pseudomonadati</taxon>
        <taxon>Pseudomonadota</taxon>
        <taxon>Alphaproteobacteria</taxon>
        <taxon>Hyphomicrobiales</taxon>
        <taxon>Rhodoblastaceae</taxon>
        <taxon>Rhodoblastus</taxon>
    </lineage>
</organism>
<dbReference type="Gene3D" id="6.10.340.10">
    <property type="match status" value="1"/>
</dbReference>
<dbReference type="PROSITE" id="PS50111">
    <property type="entry name" value="CHEMOTAXIS_TRANSDUC_2"/>
    <property type="match status" value="1"/>
</dbReference>
<dbReference type="AlphaFoldDB" id="A0A6N8DL04"/>
<proteinExistence type="inferred from homology"/>
<feature type="domain" description="Methyl-accepting transducer" evidence="6">
    <location>
        <begin position="475"/>
        <end position="711"/>
    </location>
</feature>
<keyword evidence="1 3" id="KW-0807">Transducer</keyword>
<dbReference type="SMART" id="SM00283">
    <property type="entry name" value="MA"/>
    <property type="match status" value="1"/>
</dbReference>